<feature type="non-terminal residue" evidence="1">
    <location>
        <position position="1"/>
    </location>
</feature>
<reference evidence="2" key="1">
    <citation type="journal article" date="2019" name="Int. J. Syst. Evol. Microbiol.">
        <title>The Global Catalogue of Microorganisms (GCM) 10K type strain sequencing project: providing services to taxonomists for standard genome sequencing and annotation.</title>
        <authorList>
            <consortium name="The Broad Institute Genomics Platform"/>
            <consortium name="The Broad Institute Genome Sequencing Center for Infectious Disease"/>
            <person name="Wu L."/>
            <person name="Ma J."/>
        </authorList>
    </citation>
    <scope>NUCLEOTIDE SEQUENCE [LARGE SCALE GENOMIC DNA]</scope>
    <source>
        <strain evidence="2">JCM 31696</strain>
    </source>
</reference>
<evidence type="ECO:0000313" key="1">
    <source>
        <dbReference type="EMBL" id="MFD0854543.1"/>
    </source>
</evidence>
<proteinExistence type="predicted"/>
<sequence>DWWARRARELPEHALRMTLPLLRQTASMSWEQALVMEEFAEPNCFSTRDFARSVATMLDR</sequence>
<keyword evidence="2" id="KW-1185">Reference proteome</keyword>
<dbReference type="InterPro" id="IPR029045">
    <property type="entry name" value="ClpP/crotonase-like_dom_sf"/>
</dbReference>
<dbReference type="EMBL" id="JBHTIR010003014">
    <property type="protein sequence ID" value="MFD0854543.1"/>
    <property type="molecule type" value="Genomic_DNA"/>
</dbReference>
<protein>
    <submittedName>
        <fullName evidence="1">Enoyl-CoA hydratase/isomerase family protein</fullName>
    </submittedName>
</protein>
<name>A0ABW3CJG8_9ACTN</name>
<dbReference type="SUPFAM" id="SSF52096">
    <property type="entry name" value="ClpP/crotonase"/>
    <property type="match status" value="1"/>
</dbReference>
<gene>
    <name evidence="1" type="ORF">ACFQ07_20065</name>
</gene>
<organism evidence="1 2">
    <name type="scientific">Actinomadura adrarensis</name>
    <dbReference type="NCBI Taxonomy" id="1819600"/>
    <lineage>
        <taxon>Bacteria</taxon>
        <taxon>Bacillati</taxon>
        <taxon>Actinomycetota</taxon>
        <taxon>Actinomycetes</taxon>
        <taxon>Streptosporangiales</taxon>
        <taxon>Thermomonosporaceae</taxon>
        <taxon>Actinomadura</taxon>
    </lineage>
</organism>
<dbReference type="Proteomes" id="UP001597083">
    <property type="component" value="Unassembled WGS sequence"/>
</dbReference>
<evidence type="ECO:0000313" key="2">
    <source>
        <dbReference type="Proteomes" id="UP001597083"/>
    </source>
</evidence>
<accession>A0ABW3CJG8</accession>
<comment type="caution">
    <text evidence="1">The sequence shown here is derived from an EMBL/GenBank/DDBJ whole genome shotgun (WGS) entry which is preliminary data.</text>
</comment>